<dbReference type="AlphaFoldDB" id="A0A099D7H2"/>
<dbReference type="InterPro" id="IPR036271">
    <property type="entry name" value="Tet_transcr_reg_TetR-rel_C_sf"/>
</dbReference>
<dbReference type="OrthoDB" id="3210235at2"/>
<dbReference type="InterPro" id="IPR050109">
    <property type="entry name" value="HTH-type_TetR-like_transc_reg"/>
</dbReference>
<dbReference type="InterPro" id="IPR009057">
    <property type="entry name" value="Homeodomain-like_sf"/>
</dbReference>
<dbReference type="PRINTS" id="PR00455">
    <property type="entry name" value="HTHTETR"/>
</dbReference>
<dbReference type="PROSITE" id="PS50977">
    <property type="entry name" value="HTH_TETR_2"/>
    <property type="match status" value="1"/>
</dbReference>
<dbReference type="HOGENOM" id="CLU_069356_10_0_11"/>
<dbReference type="Proteomes" id="UP000215043">
    <property type="component" value="Chromosome"/>
</dbReference>
<evidence type="ECO:0000313" key="5">
    <source>
        <dbReference type="EMBL" id="ASU78260.1"/>
    </source>
</evidence>
<dbReference type="GO" id="GO:0000976">
    <property type="term" value="F:transcription cis-regulatory region binding"/>
    <property type="evidence" value="ECO:0007669"/>
    <property type="project" value="TreeGrafter"/>
</dbReference>
<evidence type="ECO:0000313" key="8">
    <source>
        <dbReference type="Proteomes" id="UP000215043"/>
    </source>
</evidence>
<feature type="DNA-binding region" description="H-T-H motif" evidence="2">
    <location>
        <begin position="48"/>
        <end position="67"/>
    </location>
</feature>
<feature type="domain" description="HTH tetR-type" evidence="4">
    <location>
        <begin position="25"/>
        <end position="85"/>
    </location>
</feature>
<evidence type="ECO:0000256" key="3">
    <source>
        <dbReference type="SAM" id="MobiDB-lite"/>
    </source>
</evidence>
<feature type="region of interest" description="Disordered" evidence="3">
    <location>
        <begin position="1"/>
        <end position="28"/>
    </location>
</feature>
<evidence type="ECO:0000259" key="4">
    <source>
        <dbReference type="PROSITE" id="PS50977"/>
    </source>
</evidence>
<dbReference type="PANTHER" id="PTHR30055:SF235">
    <property type="entry name" value="TRANSCRIPTIONAL REGULATORY PROTEIN"/>
    <property type="match status" value="1"/>
</dbReference>
<accession>A0A099D7H2</accession>
<reference evidence="5 8" key="2">
    <citation type="submission" date="2017-08" db="EMBL/GenBank/DDBJ databases">
        <title>The complete genome sequence of moderately halophilic actinomycete Actinopolyspora erythraea YIM 90600, the producer of novel erythromycin, novel actinopolysporins A-C and tubercidin.</title>
        <authorList>
            <person name="Yin M."/>
            <person name="Tang S."/>
        </authorList>
    </citation>
    <scope>NUCLEOTIDE SEQUENCE [LARGE SCALE GENOMIC DNA]</scope>
    <source>
        <strain evidence="5 8">YIM 90600</strain>
    </source>
</reference>
<sequence length="210" mass="22965">MWRVQPDSRGAERTRLRRGRRGGGGSTREELLDAARTAFIENGYEGATVRDIASRAGVDPAMVRHWFGGKEGLFTAAVSLPVDPARMLPRLLDGPTEQLAERMLGMFLSVWDEAGGGEFAALVRSLSMRESAVRMLREFLTSALFGRLLGELGSDEPELRAALCGSQLVGLGMMRYVVRVEPLASAEHELVVASIAPNLQRYLTGPLRPQ</sequence>
<dbReference type="Gene3D" id="1.10.10.60">
    <property type="entry name" value="Homeodomain-like"/>
    <property type="match status" value="1"/>
</dbReference>
<dbReference type="PANTHER" id="PTHR30055">
    <property type="entry name" value="HTH-TYPE TRANSCRIPTIONAL REGULATOR RUTR"/>
    <property type="match status" value="1"/>
</dbReference>
<dbReference type="KEGG" id="aey:CDG81_08085"/>
<evidence type="ECO:0000256" key="2">
    <source>
        <dbReference type="PROSITE-ProRule" id="PRU00335"/>
    </source>
</evidence>
<dbReference type="InterPro" id="IPR001647">
    <property type="entry name" value="HTH_TetR"/>
</dbReference>
<dbReference type="Proteomes" id="UP000029737">
    <property type="component" value="Unassembled WGS sequence"/>
</dbReference>
<protein>
    <submittedName>
        <fullName evidence="6">TetR family transcriptional regulator</fullName>
    </submittedName>
    <submittedName>
        <fullName evidence="5">TetR/AcrR family transcriptional regulator</fullName>
    </submittedName>
</protein>
<dbReference type="EMBL" id="CP022752">
    <property type="protein sequence ID" value="ASU78260.1"/>
    <property type="molecule type" value="Genomic_DNA"/>
</dbReference>
<dbReference type="SUPFAM" id="SSF48498">
    <property type="entry name" value="Tetracyclin repressor-like, C-terminal domain"/>
    <property type="match status" value="1"/>
</dbReference>
<dbReference type="eggNOG" id="COG1309">
    <property type="taxonomic scope" value="Bacteria"/>
</dbReference>
<dbReference type="GO" id="GO:0003700">
    <property type="term" value="F:DNA-binding transcription factor activity"/>
    <property type="evidence" value="ECO:0007669"/>
    <property type="project" value="TreeGrafter"/>
</dbReference>
<evidence type="ECO:0000313" key="6">
    <source>
        <dbReference type="EMBL" id="KGI81782.1"/>
    </source>
</evidence>
<keyword evidence="1 2" id="KW-0238">DNA-binding</keyword>
<reference evidence="6 7" key="1">
    <citation type="journal article" date="2014" name="PLoS ONE">
        <title>Identification and Characterization of a New Erythromycin Biosynthetic Gene Cluster in Actinopolyspora erythraea YIM90600, a Novel Erythronolide-Producing Halophilic Actinomycete Isolated from Salt Field.</title>
        <authorList>
            <person name="Chen D."/>
            <person name="Feng J."/>
            <person name="Huang L."/>
            <person name="Zhang Q."/>
            <person name="Wu J."/>
            <person name="Zhu X."/>
            <person name="Duan Y."/>
            <person name="Xu Z."/>
        </authorList>
    </citation>
    <scope>NUCLEOTIDE SEQUENCE [LARGE SCALE GENOMIC DNA]</scope>
    <source>
        <strain evidence="6 7">YIM90600</strain>
    </source>
</reference>
<dbReference type="SUPFAM" id="SSF46689">
    <property type="entry name" value="Homeodomain-like"/>
    <property type="match status" value="1"/>
</dbReference>
<dbReference type="Gene3D" id="1.10.357.10">
    <property type="entry name" value="Tetracycline Repressor, domain 2"/>
    <property type="match status" value="1"/>
</dbReference>
<proteinExistence type="predicted"/>
<keyword evidence="7" id="KW-1185">Reference proteome</keyword>
<dbReference type="InterPro" id="IPR041678">
    <property type="entry name" value="TetR_C_16"/>
</dbReference>
<dbReference type="Pfam" id="PF00440">
    <property type="entry name" value="TetR_N"/>
    <property type="match status" value="1"/>
</dbReference>
<dbReference type="EMBL" id="JPMV01000015">
    <property type="protein sequence ID" value="KGI81782.1"/>
    <property type="molecule type" value="Genomic_DNA"/>
</dbReference>
<gene>
    <name evidence="5" type="ORF">CDG81_08085</name>
    <name evidence="6" type="ORF">IL38_08620</name>
</gene>
<dbReference type="Pfam" id="PF17920">
    <property type="entry name" value="TetR_C_16"/>
    <property type="match status" value="1"/>
</dbReference>
<evidence type="ECO:0000256" key="1">
    <source>
        <dbReference type="ARBA" id="ARBA00023125"/>
    </source>
</evidence>
<name>A0A099D7H2_9ACTN</name>
<organism evidence="5 8">
    <name type="scientific">Actinopolyspora erythraea</name>
    <dbReference type="NCBI Taxonomy" id="414996"/>
    <lineage>
        <taxon>Bacteria</taxon>
        <taxon>Bacillati</taxon>
        <taxon>Actinomycetota</taxon>
        <taxon>Actinomycetes</taxon>
        <taxon>Actinopolysporales</taxon>
        <taxon>Actinopolysporaceae</taxon>
        <taxon>Actinopolyspora</taxon>
    </lineage>
</organism>
<evidence type="ECO:0000313" key="7">
    <source>
        <dbReference type="Proteomes" id="UP000029737"/>
    </source>
</evidence>